<dbReference type="InParanoid" id="A8NBB4"/>
<name>A8NBB4_COPC7</name>
<dbReference type="GeneID" id="6008598"/>
<keyword evidence="2" id="KW-0812">Transmembrane</keyword>
<accession>A8NBB4</accession>
<dbReference type="OrthoDB" id="3187057at2759"/>
<evidence type="ECO:0000256" key="2">
    <source>
        <dbReference type="SAM" id="Phobius"/>
    </source>
</evidence>
<sequence length="301" mass="31360">MSVYKDAPDTMVIYDRAGVRLQGNVVGSGTAACVCFSLADLGGERRADICVYFNERGLVQEEYRGFSGGGSGPGPPSGSYLMATVSPNSAKALPQCRDVDLPARSAEWAATALGVRGSPIAAASQTTPRTSTERISGLVSSPTPSSSPVSTSPASSHSSDISGGIQTSLSASVDSGGTTHTHTYFLPTTVVIKSATDSEKEGISLSDKIALGVGLGLGIPTLVIAVLGVVSKCRRKRPASSGSDGQDDSSIEIGLRESPRRSWRRESESASSESPGNWEVMQSRQQQYGQDSAHGELMDLR</sequence>
<dbReference type="Proteomes" id="UP000001861">
    <property type="component" value="Unassembled WGS sequence"/>
</dbReference>
<feature type="compositionally biased region" description="Polar residues" evidence="1">
    <location>
        <begin position="280"/>
        <end position="290"/>
    </location>
</feature>
<dbReference type="HOGENOM" id="CLU_924430_0_0_1"/>
<feature type="compositionally biased region" description="Basic and acidic residues" evidence="1">
    <location>
        <begin position="254"/>
        <end position="268"/>
    </location>
</feature>
<feature type="region of interest" description="Disordered" evidence="1">
    <location>
        <begin position="235"/>
        <end position="301"/>
    </location>
</feature>
<proteinExistence type="predicted"/>
<evidence type="ECO:0000256" key="1">
    <source>
        <dbReference type="SAM" id="MobiDB-lite"/>
    </source>
</evidence>
<feature type="compositionally biased region" description="Polar residues" evidence="1">
    <location>
        <begin position="160"/>
        <end position="177"/>
    </location>
</feature>
<dbReference type="RefSeq" id="XP_001832113.2">
    <property type="nucleotide sequence ID" value="XM_001832061.2"/>
</dbReference>
<dbReference type="VEuPathDB" id="FungiDB:CC1G_07484"/>
<comment type="caution">
    <text evidence="3">The sequence shown here is derived from an EMBL/GenBank/DDBJ whole genome shotgun (WGS) entry which is preliminary data.</text>
</comment>
<evidence type="ECO:0008006" key="5">
    <source>
        <dbReference type="Google" id="ProtNLM"/>
    </source>
</evidence>
<dbReference type="PROSITE" id="PS51257">
    <property type="entry name" value="PROKAR_LIPOPROTEIN"/>
    <property type="match status" value="1"/>
</dbReference>
<evidence type="ECO:0000313" key="3">
    <source>
        <dbReference type="EMBL" id="EAU89759.2"/>
    </source>
</evidence>
<protein>
    <recommendedName>
        <fullName evidence="5">Mid2 domain-containing protein</fullName>
    </recommendedName>
</protein>
<dbReference type="OMA" id="IFWIWIE"/>
<reference evidence="3 4" key="1">
    <citation type="journal article" date="2010" name="Proc. Natl. Acad. Sci. U.S.A.">
        <title>Insights into evolution of multicellular fungi from the assembled chromosomes of the mushroom Coprinopsis cinerea (Coprinus cinereus).</title>
        <authorList>
            <person name="Stajich J.E."/>
            <person name="Wilke S.K."/>
            <person name="Ahren D."/>
            <person name="Au C.H."/>
            <person name="Birren B.W."/>
            <person name="Borodovsky M."/>
            <person name="Burns C."/>
            <person name="Canback B."/>
            <person name="Casselton L.A."/>
            <person name="Cheng C.K."/>
            <person name="Deng J."/>
            <person name="Dietrich F.S."/>
            <person name="Fargo D.C."/>
            <person name="Farman M.L."/>
            <person name="Gathman A.C."/>
            <person name="Goldberg J."/>
            <person name="Guigo R."/>
            <person name="Hoegger P.J."/>
            <person name="Hooker J.B."/>
            <person name="Huggins A."/>
            <person name="James T.Y."/>
            <person name="Kamada T."/>
            <person name="Kilaru S."/>
            <person name="Kodira C."/>
            <person name="Kues U."/>
            <person name="Kupfer D."/>
            <person name="Kwan H.S."/>
            <person name="Lomsadze A."/>
            <person name="Li W."/>
            <person name="Lilly W.W."/>
            <person name="Ma L.J."/>
            <person name="Mackey A.J."/>
            <person name="Manning G."/>
            <person name="Martin F."/>
            <person name="Muraguchi H."/>
            <person name="Natvig D.O."/>
            <person name="Palmerini H."/>
            <person name="Ramesh M.A."/>
            <person name="Rehmeyer C.J."/>
            <person name="Roe B.A."/>
            <person name="Shenoy N."/>
            <person name="Stanke M."/>
            <person name="Ter-Hovhannisyan V."/>
            <person name="Tunlid A."/>
            <person name="Velagapudi R."/>
            <person name="Vision T.J."/>
            <person name="Zeng Q."/>
            <person name="Zolan M.E."/>
            <person name="Pukkila P.J."/>
        </authorList>
    </citation>
    <scope>NUCLEOTIDE SEQUENCE [LARGE SCALE GENOMIC DNA]</scope>
    <source>
        <strain evidence="4">Okayama-7 / 130 / ATCC MYA-4618 / FGSC 9003</strain>
    </source>
</reference>
<evidence type="ECO:0000313" key="4">
    <source>
        <dbReference type="Proteomes" id="UP000001861"/>
    </source>
</evidence>
<feature type="compositionally biased region" description="Low complexity" evidence="1">
    <location>
        <begin position="139"/>
        <end position="159"/>
    </location>
</feature>
<keyword evidence="2" id="KW-1133">Transmembrane helix</keyword>
<feature type="transmembrane region" description="Helical" evidence="2">
    <location>
        <begin position="209"/>
        <end position="230"/>
    </location>
</feature>
<dbReference type="eggNOG" id="ENOG502SXBB">
    <property type="taxonomic scope" value="Eukaryota"/>
</dbReference>
<gene>
    <name evidence="3" type="ORF">CC1G_07484</name>
</gene>
<keyword evidence="2" id="KW-0472">Membrane</keyword>
<keyword evidence="4" id="KW-1185">Reference proteome</keyword>
<feature type="compositionally biased region" description="Polar residues" evidence="1">
    <location>
        <begin position="123"/>
        <end position="134"/>
    </location>
</feature>
<dbReference type="AlphaFoldDB" id="A8NBB4"/>
<dbReference type="EMBL" id="AACS02000009">
    <property type="protein sequence ID" value="EAU89759.2"/>
    <property type="molecule type" value="Genomic_DNA"/>
</dbReference>
<feature type="region of interest" description="Disordered" evidence="1">
    <location>
        <begin position="120"/>
        <end position="180"/>
    </location>
</feature>
<dbReference type="KEGG" id="cci:CC1G_07484"/>
<organism evidence="3 4">
    <name type="scientific">Coprinopsis cinerea (strain Okayama-7 / 130 / ATCC MYA-4618 / FGSC 9003)</name>
    <name type="common">Inky cap fungus</name>
    <name type="synonym">Hormographiella aspergillata</name>
    <dbReference type="NCBI Taxonomy" id="240176"/>
    <lineage>
        <taxon>Eukaryota</taxon>
        <taxon>Fungi</taxon>
        <taxon>Dikarya</taxon>
        <taxon>Basidiomycota</taxon>
        <taxon>Agaricomycotina</taxon>
        <taxon>Agaricomycetes</taxon>
        <taxon>Agaricomycetidae</taxon>
        <taxon>Agaricales</taxon>
        <taxon>Agaricineae</taxon>
        <taxon>Psathyrellaceae</taxon>
        <taxon>Coprinopsis</taxon>
    </lineage>
</organism>